<dbReference type="InterPro" id="IPR035979">
    <property type="entry name" value="RBD_domain_sf"/>
</dbReference>
<sequence length="175" mass="19622">MTTLPREESGLPASELYDSERLKRPRISGRSRKAPPCKHCQMYTHDESDCPCVDPNPVCVFCFVHNNCGFIGHWAGTCPYENGCAERPAPPARPKSVAYVNNCPPDIEQKELEELFGTVGPIFEAVVTPPLNDTWPYALASVYYVEKDDAQKAFDKLNGYSIRGHIIKEKLMKMA</sequence>
<dbReference type="SMART" id="SM00360">
    <property type="entry name" value="RRM"/>
    <property type="match status" value="1"/>
</dbReference>
<evidence type="ECO:0000259" key="3">
    <source>
        <dbReference type="PROSITE" id="PS50102"/>
    </source>
</evidence>
<accession>A0A498IFX1</accession>
<organism evidence="4 5">
    <name type="scientific">Malus domestica</name>
    <name type="common">Apple</name>
    <name type="synonym">Pyrus malus</name>
    <dbReference type="NCBI Taxonomy" id="3750"/>
    <lineage>
        <taxon>Eukaryota</taxon>
        <taxon>Viridiplantae</taxon>
        <taxon>Streptophyta</taxon>
        <taxon>Embryophyta</taxon>
        <taxon>Tracheophyta</taxon>
        <taxon>Spermatophyta</taxon>
        <taxon>Magnoliopsida</taxon>
        <taxon>eudicotyledons</taxon>
        <taxon>Gunneridae</taxon>
        <taxon>Pentapetalae</taxon>
        <taxon>rosids</taxon>
        <taxon>fabids</taxon>
        <taxon>Rosales</taxon>
        <taxon>Rosaceae</taxon>
        <taxon>Amygdaloideae</taxon>
        <taxon>Maleae</taxon>
        <taxon>Malus</taxon>
    </lineage>
</organism>
<dbReference type="InterPro" id="IPR012677">
    <property type="entry name" value="Nucleotide-bd_a/b_plait_sf"/>
</dbReference>
<dbReference type="PROSITE" id="PS50102">
    <property type="entry name" value="RRM"/>
    <property type="match status" value="1"/>
</dbReference>
<dbReference type="CDD" id="cd00590">
    <property type="entry name" value="RRM_SF"/>
    <property type="match status" value="1"/>
</dbReference>
<dbReference type="GO" id="GO:0003723">
    <property type="term" value="F:RNA binding"/>
    <property type="evidence" value="ECO:0007669"/>
    <property type="project" value="UniProtKB-UniRule"/>
</dbReference>
<keyword evidence="1" id="KW-0694">RNA-binding</keyword>
<dbReference type="Gene3D" id="3.30.70.330">
    <property type="match status" value="1"/>
</dbReference>
<dbReference type="AlphaFoldDB" id="A0A498IFX1"/>
<dbReference type="InterPro" id="IPR000504">
    <property type="entry name" value="RRM_dom"/>
</dbReference>
<comment type="caution">
    <text evidence="4">The sequence shown here is derived from an EMBL/GenBank/DDBJ whole genome shotgun (WGS) entry which is preliminary data.</text>
</comment>
<dbReference type="SUPFAM" id="SSF54928">
    <property type="entry name" value="RNA-binding domain, RBD"/>
    <property type="match status" value="1"/>
</dbReference>
<evidence type="ECO:0000256" key="1">
    <source>
        <dbReference type="PROSITE-ProRule" id="PRU00176"/>
    </source>
</evidence>
<proteinExistence type="predicted"/>
<evidence type="ECO:0000256" key="2">
    <source>
        <dbReference type="SAM" id="MobiDB-lite"/>
    </source>
</evidence>
<gene>
    <name evidence="4" type="ORF">DVH24_004939</name>
</gene>
<protein>
    <recommendedName>
        <fullName evidence="3">RRM domain-containing protein</fullName>
    </recommendedName>
</protein>
<name>A0A498IFX1_MALDO</name>
<keyword evidence="5" id="KW-1185">Reference proteome</keyword>
<dbReference type="Proteomes" id="UP000290289">
    <property type="component" value="Chromosome 12"/>
</dbReference>
<dbReference type="EMBL" id="RDQH01000338">
    <property type="protein sequence ID" value="RXH81025.1"/>
    <property type="molecule type" value="Genomic_DNA"/>
</dbReference>
<feature type="compositionally biased region" description="Basic residues" evidence="2">
    <location>
        <begin position="23"/>
        <end position="33"/>
    </location>
</feature>
<reference evidence="4 5" key="1">
    <citation type="submission" date="2018-10" db="EMBL/GenBank/DDBJ databases">
        <title>A high-quality apple genome assembly.</title>
        <authorList>
            <person name="Hu J."/>
        </authorList>
    </citation>
    <scope>NUCLEOTIDE SEQUENCE [LARGE SCALE GENOMIC DNA]</scope>
    <source>
        <strain evidence="5">cv. HFTH1</strain>
        <tissue evidence="4">Young leaf</tissue>
    </source>
</reference>
<feature type="domain" description="RRM" evidence="3">
    <location>
        <begin position="96"/>
        <end position="174"/>
    </location>
</feature>
<evidence type="ECO:0000313" key="4">
    <source>
        <dbReference type="EMBL" id="RXH81025.1"/>
    </source>
</evidence>
<evidence type="ECO:0000313" key="5">
    <source>
        <dbReference type="Proteomes" id="UP000290289"/>
    </source>
</evidence>
<feature type="region of interest" description="Disordered" evidence="2">
    <location>
        <begin position="1"/>
        <end position="33"/>
    </location>
</feature>
<dbReference type="Pfam" id="PF00076">
    <property type="entry name" value="RRM_1"/>
    <property type="match status" value="1"/>
</dbReference>